<dbReference type="Gene3D" id="3.60.10.10">
    <property type="entry name" value="Endonuclease/exonuclease/phosphatase"/>
    <property type="match status" value="1"/>
</dbReference>
<dbReference type="EnsemblPlants" id="TuG1812G0700005655.01.T01">
    <property type="protein sequence ID" value="TuG1812G0700005655.01.T01.cds395463"/>
    <property type="gene ID" value="TuG1812G0700005655.01"/>
</dbReference>
<accession>A0A8R7VD44</accession>
<dbReference type="Gramene" id="TuG1812G0700005655.01.T01">
    <property type="protein sequence ID" value="TuG1812G0700005655.01.T01.cds395463"/>
    <property type="gene ID" value="TuG1812G0700005655.01"/>
</dbReference>
<evidence type="ECO:0000313" key="1">
    <source>
        <dbReference type="EnsemblPlants" id="TuG1812G0700005655.01.T01.cds395463"/>
    </source>
</evidence>
<reference evidence="2" key="1">
    <citation type="journal article" date="2013" name="Nature">
        <title>Draft genome of the wheat A-genome progenitor Triticum urartu.</title>
        <authorList>
            <person name="Ling H.Q."/>
            <person name="Zhao S."/>
            <person name="Liu D."/>
            <person name="Wang J."/>
            <person name="Sun H."/>
            <person name="Zhang C."/>
            <person name="Fan H."/>
            <person name="Li D."/>
            <person name="Dong L."/>
            <person name="Tao Y."/>
            <person name="Gao C."/>
            <person name="Wu H."/>
            <person name="Li Y."/>
            <person name="Cui Y."/>
            <person name="Guo X."/>
            <person name="Zheng S."/>
            <person name="Wang B."/>
            <person name="Yu K."/>
            <person name="Liang Q."/>
            <person name="Yang W."/>
            <person name="Lou X."/>
            <person name="Chen J."/>
            <person name="Feng M."/>
            <person name="Jian J."/>
            <person name="Zhang X."/>
            <person name="Luo G."/>
            <person name="Jiang Y."/>
            <person name="Liu J."/>
            <person name="Wang Z."/>
            <person name="Sha Y."/>
            <person name="Zhang B."/>
            <person name="Wu H."/>
            <person name="Tang D."/>
            <person name="Shen Q."/>
            <person name="Xue P."/>
            <person name="Zou S."/>
            <person name="Wang X."/>
            <person name="Liu X."/>
            <person name="Wang F."/>
            <person name="Yang Y."/>
            <person name="An X."/>
            <person name="Dong Z."/>
            <person name="Zhang K."/>
            <person name="Zhang X."/>
            <person name="Luo M.C."/>
            <person name="Dvorak J."/>
            <person name="Tong Y."/>
            <person name="Wang J."/>
            <person name="Yang H."/>
            <person name="Li Z."/>
            <person name="Wang D."/>
            <person name="Zhang A."/>
            <person name="Wang J."/>
        </authorList>
    </citation>
    <scope>NUCLEOTIDE SEQUENCE</scope>
    <source>
        <strain evidence="2">cv. G1812</strain>
    </source>
</reference>
<evidence type="ECO:0000313" key="2">
    <source>
        <dbReference type="Proteomes" id="UP000015106"/>
    </source>
</evidence>
<proteinExistence type="predicted"/>
<protein>
    <recommendedName>
        <fullName evidence="3">Endonuclease/exonuclease/phosphatase family protein</fullName>
    </recommendedName>
</protein>
<reference evidence="1" key="2">
    <citation type="submission" date="2018-03" db="EMBL/GenBank/DDBJ databases">
        <title>The Triticum urartu genome reveals the dynamic nature of wheat genome evolution.</title>
        <authorList>
            <person name="Ling H."/>
            <person name="Ma B."/>
            <person name="Shi X."/>
            <person name="Liu H."/>
            <person name="Dong L."/>
            <person name="Sun H."/>
            <person name="Cao Y."/>
            <person name="Gao Q."/>
            <person name="Zheng S."/>
            <person name="Li Y."/>
            <person name="Yu Y."/>
            <person name="Du H."/>
            <person name="Qi M."/>
            <person name="Li Y."/>
            <person name="Yu H."/>
            <person name="Cui Y."/>
            <person name="Wang N."/>
            <person name="Chen C."/>
            <person name="Wu H."/>
            <person name="Zhao Y."/>
            <person name="Zhang J."/>
            <person name="Li Y."/>
            <person name="Zhou W."/>
            <person name="Zhang B."/>
            <person name="Hu W."/>
            <person name="Eijk M."/>
            <person name="Tang J."/>
            <person name="Witsenboer H."/>
            <person name="Zhao S."/>
            <person name="Li Z."/>
            <person name="Zhang A."/>
            <person name="Wang D."/>
            <person name="Liang C."/>
        </authorList>
    </citation>
    <scope>NUCLEOTIDE SEQUENCE [LARGE SCALE GENOMIC DNA]</scope>
    <source>
        <strain evidence="1">cv. G1812</strain>
    </source>
</reference>
<keyword evidence="2" id="KW-1185">Reference proteome</keyword>
<name>A0A8R7VD44_TRIUA</name>
<organism evidence="1 2">
    <name type="scientific">Triticum urartu</name>
    <name type="common">Red wild einkorn</name>
    <name type="synonym">Crithodium urartu</name>
    <dbReference type="NCBI Taxonomy" id="4572"/>
    <lineage>
        <taxon>Eukaryota</taxon>
        <taxon>Viridiplantae</taxon>
        <taxon>Streptophyta</taxon>
        <taxon>Embryophyta</taxon>
        <taxon>Tracheophyta</taxon>
        <taxon>Spermatophyta</taxon>
        <taxon>Magnoliopsida</taxon>
        <taxon>Liliopsida</taxon>
        <taxon>Poales</taxon>
        <taxon>Poaceae</taxon>
        <taxon>BOP clade</taxon>
        <taxon>Pooideae</taxon>
        <taxon>Triticodae</taxon>
        <taxon>Triticeae</taxon>
        <taxon>Triticinae</taxon>
        <taxon>Triticum</taxon>
    </lineage>
</organism>
<sequence length="95" mass="11024">YWKKEVPVSLRNKTKDLIDVFIGSGADNFWRFTGVYGEPKWADKHLTWQCLRELKAVCDMPWVVIGDMNDIMFSFEKEGGNARPSNFMTAFRDAV</sequence>
<evidence type="ECO:0008006" key="3">
    <source>
        <dbReference type="Google" id="ProtNLM"/>
    </source>
</evidence>
<dbReference type="AlphaFoldDB" id="A0A8R7VD44"/>
<dbReference type="SUPFAM" id="SSF56219">
    <property type="entry name" value="DNase I-like"/>
    <property type="match status" value="1"/>
</dbReference>
<dbReference type="InterPro" id="IPR036691">
    <property type="entry name" value="Endo/exonu/phosph_ase_sf"/>
</dbReference>
<reference evidence="1" key="3">
    <citation type="submission" date="2022-06" db="UniProtKB">
        <authorList>
            <consortium name="EnsemblPlants"/>
        </authorList>
    </citation>
    <scope>IDENTIFICATION</scope>
</reference>
<dbReference type="Proteomes" id="UP000015106">
    <property type="component" value="Chromosome 7"/>
</dbReference>